<dbReference type="Pfam" id="PF00293">
    <property type="entry name" value="NUDIX"/>
    <property type="match status" value="1"/>
</dbReference>
<keyword evidence="7" id="KW-0548">Nucleotidyltransferase</keyword>
<gene>
    <name evidence="7" type="ORF">Pan14r_27520</name>
</gene>
<evidence type="ECO:0000256" key="1">
    <source>
        <dbReference type="ARBA" id="ARBA00001946"/>
    </source>
</evidence>
<dbReference type="PROSITE" id="PS00893">
    <property type="entry name" value="NUDIX_BOX"/>
    <property type="match status" value="1"/>
</dbReference>
<dbReference type="PROSITE" id="PS51462">
    <property type="entry name" value="NUDIX"/>
    <property type="match status" value="1"/>
</dbReference>
<dbReference type="Gene3D" id="3.90.79.10">
    <property type="entry name" value="Nucleoside Triphosphate Pyrophosphohydrolase"/>
    <property type="match status" value="1"/>
</dbReference>
<sequence>MNDSEAPPVEEAFRFCPRCGKPSSEIGKIPFHCKHCGMACYFGPVAAVGALITDHQNQLLLVRRARNPGRGKWGLPGGFVDRDETVEQALAREVREETGLVVTSCRLLMTRPNQYVYTGVRSPVIDLFYCCQVADIDNVALEPSELEHHEWAWPERRHLENMAFDSNRIAVLAWMKEMEAAD</sequence>
<organism evidence="7 8">
    <name type="scientific">Crateriforma conspicua</name>
    <dbReference type="NCBI Taxonomy" id="2527996"/>
    <lineage>
        <taxon>Bacteria</taxon>
        <taxon>Pseudomonadati</taxon>
        <taxon>Planctomycetota</taxon>
        <taxon>Planctomycetia</taxon>
        <taxon>Planctomycetales</taxon>
        <taxon>Planctomycetaceae</taxon>
        <taxon>Crateriforma</taxon>
    </lineage>
</organism>
<evidence type="ECO:0000313" key="8">
    <source>
        <dbReference type="Proteomes" id="UP000317238"/>
    </source>
</evidence>
<evidence type="ECO:0000256" key="5">
    <source>
        <dbReference type="RuleBase" id="RU003476"/>
    </source>
</evidence>
<comment type="similarity">
    <text evidence="5">Belongs to the Nudix hydrolase family.</text>
</comment>
<dbReference type="Proteomes" id="UP000317238">
    <property type="component" value="Unassembled WGS sequence"/>
</dbReference>
<dbReference type="GO" id="GO:0019677">
    <property type="term" value="P:NAD+ catabolic process"/>
    <property type="evidence" value="ECO:0007669"/>
    <property type="project" value="TreeGrafter"/>
</dbReference>
<dbReference type="RefSeq" id="WP_196784323.1">
    <property type="nucleotide sequence ID" value="NZ_CP036319.1"/>
</dbReference>
<dbReference type="PRINTS" id="PR00502">
    <property type="entry name" value="NUDIXFAMILY"/>
</dbReference>
<keyword evidence="7" id="KW-0808">Transferase</keyword>
<proteinExistence type="inferred from homology"/>
<dbReference type="GO" id="GO:0035529">
    <property type="term" value="F:NADH pyrophosphatase activity"/>
    <property type="evidence" value="ECO:0007669"/>
    <property type="project" value="TreeGrafter"/>
</dbReference>
<dbReference type="AlphaFoldDB" id="A0A5C5Y3V2"/>
<dbReference type="InterPro" id="IPR000086">
    <property type="entry name" value="NUDIX_hydrolase_dom"/>
</dbReference>
<dbReference type="PANTHER" id="PTHR42904:SF12">
    <property type="entry name" value="ADP-RIBOSE PYROPHOSPHATASE-RELATED"/>
    <property type="match status" value="1"/>
</dbReference>
<accession>A0A5C5Y3V2</accession>
<keyword evidence="2" id="KW-0479">Metal-binding</keyword>
<dbReference type="InterPro" id="IPR020476">
    <property type="entry name" value="Nudix_hydrolase"/>
</dbReference>
<keyword evidence="8" id="KW-1185">Reference proteome</keyword>
<dbReference type="EMBL" id="SJPL01000001">
    <property type="protein sequence ID" value="TWT70446.1"/>
    <property type="molecule type" value="Genomic_DNA"/>
</dbReference>
<reference evidence="7 8" key="1">
    <citation type="submission" date="2019-02" db="EMBL/GenBank/DDBJ databases">
        <title>Deep-cultivation of Planctomycetes and their phenomic and genomic characterization uncovers novel biology.</title>
        <authorList>
            <person name="Wiegand S."/>
            <person name="Jogler M."/>
            <person name="Boedeker C."/>
            <person name="Pinto D."/>
            <person name="Vollmers J."/>
            <person name="Rivas-Marin E."/>
            <person name="Kohn T."/>
            <person name="Peeters S.H."/>
            <person name="Heuer A."/>
            <person name="Rast P."/>
            <person name="Oberbeckmann S."/>
            <person name="Bunk B."/>
            <person name="Jeske O."/>
            <person name="Meyerdierks A."/>
            <person name="Storesund J.E."/>
            <person name="Kallscheuer N."/>
            <person name="Luecker S."/>
            <person name="Lage O.M."/>
            <person name="Pohl T."/>
            <person name="Merkel B.J."/>
            <person name="Hornburger P."/>
            <person name="Mueller R.-W."/>
            <person name="Bruemmer F."/>
            <person name="Labrenz M."/>
            <person name="Spormann A.M."/>
            <person name="Op Den Camp H."/>
            <person name="Overmann J."/>
            <person name="Amann R."/>
            <person name="Jetten M.S.M."/>
            <person name="Mascher T."/>
            <person name="Medema M.H."/>
            <person name="Devos D.P."/>
            <person name="Kaster A.-K."/>
            <person name="Ovreas L."/>
            <person name="Rohde M."/>
            <person name="Galperin M.Y."/>
            <person name="Jogler C."/>
        </authorList>
    </citation>
    <scope>NUCLEOTIDE SEQUENCE [LARGE SCALE GENOMIC DNA]</scope>
    <source>
        <strain evidence="7 8">Pan14r</strain>
    </source>
</reference>
<dbReference type="InterPro" id="IPR050241">
    <property type="entry name" value="NAD-cap_RNA_hydrolase_NudC"/>
</dbReference>
<keyword evidence="3 5" id="KW-0378">Hydrolase</keyword>
<dbReference type="GO" id="GO:0006742">
    <property type="term" value="P:NADP+ catabolic process"/>
    <property type="evidence" value="ECO:0007669"/>
    <property type="project" value="TreeGrafter"/>
</dbReference>
<dbReference type="PANTHER" id="PTHR42904">
    <property type="entry name" value="NUDIX HYDROLASE, NUDC SUBFAMILY"/>
    <property type="match status" value="1"/>
</dbReference>
<keyword evidence="4" id="KW-0460">Magnesium</keyword>
<comment type="caution">
    <text evidence="7">The sequence shown here is derived from an EMBL/GenBank/DDBJ whole genome shotgun (WGS) entry which is preliminary data.</text>
</comment>
<evidence type="ECO:0000256" key="4">
    <source>
        <dbReference type="ARBA" id="ARBA00022842"/>
    </source>
</evidence>
<dbReference type="CDD" id="cd04681">
    <property type="entry name" value="NUDIX_Hydrolase"/>
    <property type="match status" value="1"/>
</dbReference>
<evidence type="ECO:0000256" key="2">
    <source>
        <dbReference type="ARBA" id="ARBA00022723"/>
    </source>
</evidence>
<evidence type="ECO:0000313" key="7">
    <source>
        <dbReference type="EMBL" id="TWT70446.1"/>
    </source>
</evidence>
<evidence type="ECO:0000259" key="6">
    <source>
        <dbReference type="PROSITE" id="PS51462"/>
    </source>
</evidence>
<dbReference type="GO" id="GO:0046872">
    <property type="term" value="F:metal ion binding"/>
    <property type="evidence" value="ECO:0007669"/>
    <property type="project" value="UniProtKB-KW"/>
</dbReference>
<protein>
    <submittedName>
        <fullName evidence="7">Bifunctional NMN adenylyltransferase/Nudix hydrolase</fullName>
    </submittedName>
</protein>
<comment type="cofactor">
    <cofactor evidence="1">
        <name>Mg(2+)</name>
        <dbReference type="ChEBI" id="CHEBI:18420"/>
    </cofactor>
</comment>
<dbReference type="InterPro" id="IPR020084">
    <property type="entry name" value="NUDIX_hydrolase_CS"/>
</dbReference>
<dbReference type="GO" id="GO:0016779">
    <property type="term" value="F:nucleotidyltransferase activity"/>
    <property type="evidence" value="ECO:0007669"/>
    <property type="project" value="UniProtKB-KW"/>
</dbReference>
<feature type="domain" description="Nudix hydrolase" evidence="6">
    <location>
        <begin position="43"/>
        <end position="177"/>
    </location>
</feature>
<name>A0A5C5Y3V2_9PLAN</name>
<dbReference type="GO" id="GO:0005829">
    <property type="term" value="C:cytosol"/>
    <property type="evidence" value="ECO:0007669"/>
    <property type="project" value="TreeGrafter"/>
</dbReference>
<dbReference type="InterPro" id="IPR015797">
    <property type="entry name" value="NUDIX_hydrolase-like_dom_sf"/>
</dbReference>
<dbReference type="SUPFAM" id="SSF55811">
    <property type="entry name" value="Nudix"/>
    <property type="match status" value="1"/>
</dbReference>
<evidence type="ECO:0000256" key="3">
    <source>
        <dbReference type="ARBA" id="ARBA00022801"/>
    </source>
</evidence>